<evidence type="ECO:0000256" key="1">
    <source>
        <dbReference type="SAM" id="MobiDB-lite"/>
    </source>
</evidence>
<keyword evidence="3" id="KW-1185">Reference proteome</keyword>
<feature type="compositionally biased region" description="Gly residues" evidence="1">
    <location>
        <begin position="32"/>
        <end position="44"/>
    </location>
</feature>
<feature type="region of interest" description="Disordered" evidence="1">
    <location>
        <begin position="1"/>
        <end position="55"/>
    </location>
</feature>
<protein>
    <submittedName>
        <fullName evidence="2">Uncharacterized protein</fullName>
    </submittedName>
</protein>
<reference evidence="2" key="2">
    <citation type="submission" date="2022-01" db="EMBL/GenBank/DDBJ databases">
        <authorList>
            <person name="Yamashiro T."/>
            <person name="Shiraishi A."/>
            <person name="Satake H."/>
            <person name="Nakayama K."/>
        </authorList>
    </citation>
    <scope>NUCLEOTIDE SEQUENCE</scope>
</reference>
<proteinExistence type="predicted"/>
<evidence type="ECO:0000313" key="3">
    <source>
        <dbReference type="Proteomes" id="UP001151760"/>
    </source>
</evidence>
<reference evidence="2" key="1">
    <citation type="journal article" date="2022" name="Int. J. Mol. Sci.">
        <title>Draft Genome of Tanacetum Coccineum: Genomic Comparison of Closely Related Tanacetum-Family Plants.</title>
        <authorList>
            <person name="Yamashiro T."/>
            <person name="Shiraishi A."/>
            <person name="Nakayama K."/>
            <person name="Satake H."/>
        </authorList>
    </citation>
    <scope>NUCLEOTIDE SEQUENCE</scope>
</reference>
<dbReference type="Proteomes" id="UP001151760">
    <property type="component" value="Unassembled WGS sequence"/>
</dbReference>
<gene>
    <name evidence="2" type="ORF">Tco_1018258</name>
</gene>
<sequence length="144" mass="15870">MGFRAKTAASRGGRISGRTGRGSGRTGEPTGRVGGQTGDQNGQGGDRESKDMRGFCGGLTRRASTLISYLRNSVRTMRCKSWKTEFWCHVMVRAGHAAYTDRLYELARLVPHLVTPDNKRTERHIYGLAPQIRVMVAATELTTI</sequence>
<accession>A0ABQ5FTT7</accession>
<evidence type="ECO:0000313" key="2">
    <source>
        <dbReference type="EMBL" id="GJT66778.1"/>
    </source>
</evidence>
<organism evidence="2 3">
    <name type="scientific">Tanacetum coccineum</name>
    <dbReference type="NCBI Taxonomy" id="301880"/>
    <lineage>
        <taxon>Eukaryota</taxon>
        <taxon>Viridiplantae</taxon>
        <taxon>Streptophyta</taxon>
        <taxon>Embryophyta</taxon>
        <taxon>Tracheophyta</taxon>
        <taxon>Spermatophyta</taxon>
        <taxon>Magnoliopsida</taxon>
        <taxon>eudicotyledons</taxon>
        <taxon>Gunneridae</taxon>
        <taxon>Pentapetalae</taxon>
        <taxon>asterids</taxon>
        <taxon>campanulids</taxon>
        <taxon>Asterales</taxon>
        <taxon>Asteraceae</taxon>
        <taxon>Asteroideae</taxon>
        <taxon>Anthemideae</taxon>
        <taxon>Anthemidinae</taxon>
        <taxon>Tanacetum</taxon>
    </lineage>
</organism>
<name>A0ABQ5FTT7_9ASTR</name>
<comment type="caution">
    <text evidence="2">The sequence shown here is derived from an EMBL/GenBank/DDBJ whole genome shotgun (WGS) entry which is preliminary data.</text>
</comment>
<dbReference type="EMBL" id="BQNB010017746">
    <property type="protein sequence ID" value="GJT66778.1"/>
    <property type="molecule type" value="Genomic_DNA"/>
</dbReference>